<organism evidence="1 2">
    <name type="scientific">Rickenella mellea</name>
    <dbReference type="NCBI Taxonomy" id="50990"/>
    <lineage>
        <taxon>Eukaryota</taxon>
        <taxon>Fungi</taxon>
        <taxon>Dikarya</taxon>
        <taxon>Basidiomycota</taxon>
        <taxon>Agaricomycotina</taxon>
        <taxon>Agaricomycetes</taxon>
        <taxon>Hymenochaetales</taxon>
        <taxon>Rickenellaceae</taxon>
        <taxon>Rickenella</taxon>
    </lineage>
</organism>
<dbReference type="InterPro" id="IPR051320">
    <property type="entry name" value="Viral_Replic_Matur_Polypro"/>
</dbReference>
<reference evidence="1 2" key="1">
    <citation type="submission" date="2018-06" db="EMBL/GenBank/DDBJ databases">
        <title>A transcriptomic atlas of mushroom development highlights an independent origin of complex multicellularity.</title>
        <authorList>
            <consortium name="DOE Joint Genome Institute"/>
            <person name="Krizsan K."/>
            <person name="Almasi E."/>
            <person name="Merenyi Z."/>
            <person name="Sahu N."/>
            <person name="Viragh M."/>
            <person name="Koszo T."/>
            <person name="Mondo S."/>
            <person name="Kiss B."/>
            <person name="Balint B."/>
            <person name="Kues U."/>
            <person name="Barry K."/>
            <person name="Hegedus J.C."/>
            <person name="Henrissat B."/>
            <person name="Johnson J."/>
            <person name="Lipzen A."/>
            <person name="Ohm R."/>
            <person name="Nagy I."/>
            <person name="Pangilinan J."/>
            <person name="Yan J."/>
            <person name="Xiong Y."/>
            <person name="Grigoriev I.V."/>
            <person name="Hibbett D.S."/>
            <person name="Nagy L.G."/>
        </authorList>
    </citation>
    <scope>NUCLEOTIDE SEQUENCE [LARGE SCALE GENOMIC DNA]</scope>
    <source>
        <strain evidence="1 2">SZMC22713</strain>
    </source>
</reference>
<dbReference type="PANTHER" id="PTHR33064:SF37">
    <property type="entry name" value="RIBONUCLEASE H"/>
    <property type="match status" value="1"/>
</dbReference>
<dbReference type="InterPro" id="IPR043502">
    <property type="entry name" value="DNA/RNA_pol_sf"/>
</dbReference>
<evidence type="ECO:0000313" key="2">
    <source>
        <dbReference type="Proteomes" id="UP000294933"/>
    </source>
</evidence>
<name>A0A4Y7PHL1_9AGAM</name>
<dbReference type="VEuPathDB" id="FungiDB:BD410DRAFT_845979"/>
<proteinExistence type="predicted"/>
<sequence>MTPLGLKHATCLLMGFTNSLPEFQNCTRFIIQDEIPQTADAFIDDIAIKGPKSFYKDKNGNFETIPGNPSIRRFIWEHINDIHRILHKFKCAGATFSPKKTQIAVPQALILGQNCSIHGRTPDSDKIAKLLNWPRPLTVHQMRGFLGLCGQFRIWIKAYTEVIWPLSVIEPRFYDYWCR</sequence>
<evidence type="ECO:0000313" key="1">
    <source>
        <dbReference type="EMBL" id="TDL14498.1"/>
    </source>
</evidence>
<keyword evidence="2" id="KW-1185">Reference proteome</keyword>
<dbReference type="InterPro" id="IPR043128">
    <property type="entry name" value="Rev_trsase/Diguanyl_cyclase"/>
</dbReference>
<dbReference type="Proteomes" id="UP000294933">
    <property type="component" value="Unassembled WGS sequence"/>
</dbReference>
<dbReference type="SUPFAM" id="SSF56672">
    <property type="entry name" value="DNA/RNA polymerases"/>
    <property type="match status" value="1"/>
</dbReference>
<gene>
    <name evidence="1" type="ORF">BD410DRAFT_845979</name>
</gene>
<protein>
    <submittedName>
        <fullName evidence="1">DNA/RNA polymerase</fullName>
    </submittedName>
</protein>
<dbReference type="EMBL" id="ML170332">
    <property type="protein sequence ID" value="TDL14498.1"/>
    <property type="molecule type" value="Genomic_DNA"/>
</dbReference>
<dbReference type="PANTHER" id="PTHR33064">
    <property type="entry name" value="POL PROTEIN"/>
    <property type="match status" value="1"/>
</dbReference>
<dbReference type="OrthoDB" id="3193212at2759"/>
<dbReference type="STRING" id="50990.A0A4Y7PHL1"/>
<dbReference type="AlphaFoldDB" id="A0A4Y7PHL1"/>
<dbReference type="Gene3D" id="3.30.70.270">
    <property type="match status" value="2"/>
</dbReference>
<accession>A0A4Y7PHL1</accession>